<organism evidence="2 3">
    <name type="scientific">Adhaeribacter radiodurans</name>
    <dbReference type="NCBI Taxonomy" id="2745197"/>
    <lineage>
        <taxon>Bacteria</taxon>
        <taxon>Pseudomonadati</taxon>
        <taxon>Bacteroidota</taxon>
        <taxon>Cytophagia</taxon>
        <taxon>Cytophagales</taxon>
        <taxon>Hymenobacteraceae</taxon>
        <taxon>Adhaeribacter</taxon>
    </lineage>
</organism>
<evidence type="ECO:0000256" key="1">
    <source>
        <dbReference type="SAM" id="Phobius"/>
    </source>
</evidence>
<reference evidence="2 3" key="2">
    <citation type="submission" date="2020-08" db="EMBL/GenBank/DDBJ databases">
        <title>Adhaeribacter dokdonensis sp. nov., isolated from the rhizosphere of Elymus tsukushiensis, a plant native to the Dokdo Islands, Republic of Korea.</title>
        <authorList>
            <person name="Ghim S.Y."/>
        </authorList>
    </citation>
    <scope>NUCLEOTIDE SEQUENCE [LARGE SCALE GENOMIC DNA]</scope>
    <source>
        <strain evidence="2 3">KUDC8001</strain>
    </source>
</reference>
<dbReference type="Proteomes" id="UP000514509">
    <property type="component" value="Chromosome"/>
</dbReference>
<sequence length="371" mass="42419">MKIPYSLPLKLSTLLVAGAALSAVIMMVTLNLLRPAERIIYLVTLVPLILPLGYVFFWQRREKKQQQHSPHILAFWQGVISYALAFDIVSFGWKKVFGLQFRPVPLSIADIPTGEQVPSWLMWHFYGYSHTFGMIVASAQIIGSFLLLFRRTRLLGTIILLPVMVNILFINYFYQLGIGPLYQSIVLAFGLVYLLLAEYPRLVTFFFNAQESLPAISLGSNKIKNAVRLLIMVLAFGYIYLFYLRSQAARESELYGVYDVKSLRINKQLTSLKAMGQDSILNRVYFDDGNACILQFNSHKRRLFGHYDYDPQRKTFKSVFNFISDPTGDYMPRRKTDTLQAIVTRFDSGKAISIAGFMGQDSLQLVLQKVR</sequence>
<name>A0A7L7L4U1_9BACT</name>
<feature type="transmembrane region" description="Helical" evidence="1">
    <location>
        <begin position="12"/>
        <end position="33"/>
    </location>
</feature>
<proteinExistence type="predicted"/>
<keyword evidence="1" id="KW-0812">Transmembrane</keyword>
<evidence type="ECO:0008006" key="4">
    <source>
        <dbReference type="Google" id="ProtNLM"/>
    </source>
</evidence>
<gene>
    <name evidence="2" type="ORF">HUW48_07075</name>
</gene>
<dbReference type="EMBL" id="CP055153">
    <property type="protein sequence ID" value="QMU27822.1"/>
    <property type="molecule type" value="Genomic_DNA"/>
</dbReference>
<dbReference type="AlphaFoldDB" id="A0A7L7L4U1"/>
<feature type="transmembrane region" description="Helical" evidence="1">
    <location>
        <begin position="125"/>
        <end position="147"/>
    </location>
</feature>
<accession>A0A7L7L4U1</accession>
<feature type="transmembrane region" description="Helical" evidence="1">
    <location>
        <begin position="39"/>
        <end position="58"/>
    </location>
</feature>
<feature type="transmembrane region" description="Helical" evidence="1">
    <location>
        <begin position="180"/>
        <end position="197"/>
    </location>
</feature>
<feature type="transmembrane region" description="Helical" evidence="1">
    <location>
        <begin position="70"/>
        <end position="93"/>
    </location>
</feature>
<keyword evidence="1" id="KW-1133">Transmembrane helix</keyword>
<dbReference type="KEGG" id="add:HUW48_07075"/>
<keyword evidence="3" id="KW-1185">Reference proteome</keyword>
<feature type="transmembrane region" description="Helical" evidence="1">
    <location>
        <begin position="154"/>
        <end position="174"/>
    </location>
</feature>
<feature type="transmembrane region" description="Helical" evidence="1">
    <location>
        <begin position="226"/>
        <end position="244"/>
    </location>
</feature>
<reference evidence="2 3" key="1">
    <citation type="submission" date="2020-06" db="EMBL/GenBank/DDBJ databases">
        <authorList>
            <person name="Hwang Y.J."/>
        </authorList>
    </citation>
    <scope>NUCLEOTIDE SEQUENCE [LARGE SCALE GENOMIC DNA]</scope>
    <source>
        <strain evidence="2 3">KUDC8001</strain>
    </source>
</reference>
<protein>
    <recommendedName>
        <fullName evidence="4">DoxX family protein</fullName>
    </recommendedName>
</protein>
<evidence type="ECO:0000313" key="3">
    <source>
        <dbReference type="Proteomes" id="UP000514509"/>
    </source>
</evidence>
<keyword evidence="1" id="KW-0472">Membrane</keyword>
<evidence type="ECO:0000313" key="2">
    <source>
        <dbReference type="EMBL" id="QMU27822.1"/>
    </source>
</evidence>
<dbReference type="RefSeq" id="WP_182415014.1">
    <property type="nucleotide sequence ID" value="NZ_CP055153.1"/>
</dbReference>